<comment type="cofactor">
    <cofactor evidence="1">
        <name>Mg(2+)</name>
        <dbReference type="ChEBI" id="CHEBI:18420"/>
    </cofactor>
</comment>
<feature type="transmembrane region" description="Helical" evidence="2">
    <location>
        <begin position="34"/>
        <end position="55"/>
    </location>
</feature>
<gene>
    <name evidence="4" type="ORF">SAMN02745194_02396</name>
</gene>
<keyword evidence="1" id="KW-0378">Hydrolase</keyword>
<organism evidence="4 5">
    <name type="scientific">Muricoccus roseus</name>
    <dbReference type="NCBI Taxonomy" id="198092"/>
    <lineage>
        <taxon>Bacteria</taxon>
        <taxon>Pseudomonadati</taxon>
        <taxon>Pseudomonadota</taxon>
        <taxon>Alphaproteobacteria</taxon>
        <taxon>Acetobacterales</taxon>
        <taxon>Roseomonadaceae</taxon>
        <taxon>Muricoccus</taxon>
    </lineage>
</organism>
<dbReference type="GO" id="GO:0009395">
    <property type="term" value="P:phospholipid catabolic process"/>
    <property type="evidence" value="ECO:0007669"/>
    <property type="project" value="UniProtKB-KW"/>
</dbReference>
<keyword evidence="1" id="KW-0997">Cell inner membrane</keyword>
<evidence type="ECO:0000313" key="4">
    <source>
        <dbReference type="EMBL" id="SHJ35803.1"/>
    </source>
</evidence>
<dbReference type="OrthoDB" id="9804091at2"/>
<dbReference type="InterPro" id="IPR007686">
    <property type="entry name" value="YutG/PgpA"/>
</dbReference>
<keyword evidence="1" id="KW-0460">Magnesium</keyword>
<dbReference type="GO" id="GO:0005886">
    <property type="term" value="C:plasma membrane"/>
    <property type="evidence" value="ECO:0007669"/>
    <property type="project" value="UniProtKB-SubCell"/>
</dbReference>
<dbReference type="SUPFAM" id="SSF101307">
    <property type="entry name" value="YutG-like"/>
    <property type="match status" value="1"/>
</dbReference>
<sequence>MNLPTAVLSLGGLGRLRPAPGTWASALVLPAALLGPWWCLALGVGFSVAGLWAVSRLPEAQEDPGWVVVDEAAGQCLALAALPPDASGWWVLLGFALFRALDIVKPGPIGWADRMEGSLGVMLDDILAGLLAAAALLALRALGLPH</sequence>
<dbReference type="EC" id="3.1.3.27" evidence="1"/>
<dbReference type="PANTHER" id="PTHR36305:SF1">
    <property type="entry name" value="PHOSPHATIDYLGLYCEROPHOSPHATASE A"/>
    <property type="match status" value="1"/>
</dbReference>
<evidence type="ECO:0000256" key="1">
    <source>
        <dbReference type="PIRNR" id="PIRNR006162"/>
    </source>
</evidence>
<feature type="transmembrane region" description="Helical" evidence="2">
    <location>
        <begin position="76"/>
        <end position="98"/>
    </location>
</feature>
<comment type="pathway">
    <text evidence="1">Phospholipid metabolism; phosphatidylglycerol biosynthesis; phosphatidylglycerol from CDP-diacylglycerol: step 2/2.</text>
</comment>
<keyword evidence="1" id="KW-0443">Lipid metabolism</keyword>
<comment type="catalytic activity">
    <reaction evidence="1">
        <text>a 1,2-diacyl-sn-glycero-3-phospho-(1'-sn-glycero-3'-phosphate) + H2O = a 1,2-diacyl-sn-glycero-3-phospho-(1'-sn-glycerol) + phosphate</text>
        <dbReference type="Rhea" id="RHEA:33751"/>
        <dbReference type="ChEBI" id="CHEBI:15377"/>
        <dbReference type="ChEBI" id="CHEBI:43474"/>
        <dbReference type="ChEBI" id="CHEBI:60110"/>
        <dbReference type="ChEBI" id="CHEBI:64716"/>
        <dbReference type="EC" id="3.1.3.27"/>
    </reaction>
</comment>
<dbReference type="AlphaFoldDB" id="A0A1M6IN81"/>
<dbReference type="InterPro" id="IPR036681">
    <property type="entry name" value="PgpA-like_sf"/>
</dbReference>
<evidence type="ECO:0000313" key="5">
    <source>
        <dbReference type="Proteomes" id="UP000184387"/>
    </source>
</evidence>
<reference evidence="4 5" key="1">
    <citation type="submission" date="2016-11" db="EMBL/GenBank/DDBJ databases">
        <authorList>
            <person name="Jaros S."/>
            <person name="Januszkiewicz K."/>
            <person name="Wedrychowicz H."/>
        </authorList>
    </citation>
    <scope>NUCLEOTIDE SEQUENCE [LARGE SCALE GENOMIC DNA]</scope>
    <source>
        <strain evidence="4 5">DSM 14916</strain>
    </source>
</reference>
<dbReference type="GO" id="GO:0046872">
    <property type="term" value="F:metal ion binding"/>
    <property type="evidence" value="ECO:0007669"/>
    <property type="project" value="UniProtKB-KW"/>
</dbReference>
<keyword evidence="1" id="KW-0595">Phospholipid degradation</keyword>
<dbReference type="PIRSF" id="PIRSF006162">
    <property type="entry name" value="PgpA"/>
    <property type="match status" value="1"/>
</dbReference>
<comment type="subcellular location">
    <subcellularLocation>
        <location evidence="1">Cell inner membrane</location>
        <topology evidence="1">Multi-pass membrane protein</topology>
    </subcellularLocation>
</comment>
<keyword evidence="2" id="KW-1133">Transmembrane helix</keyword>
<keyword evidence="1" id="KW-0442">Lipid degradation</keyword>
<dbReference type="PANTHER" id="PTHR36305">
    <property type="entry name" value="PHOSPHATIDYLGLYCEROPHOSPHATASE A"/>
    <property type="match status" value="1"/>
</dbReference>
<dbReference type="Pfam" id="PF04608">
    <property type="entry name" value="PgpA"/>
    <property type="match status" value="1"/>
</dbReference>
<keyword evidence="1 2" id="KW-0472">Membrane</keyword>
<accession>A0A1M6IN81</accession>
<dbReference type="EMBL" id="FQZF01000012">
    <property type="protein sequence ID" value="SHJ35803.1"/>
    <property type="molecule type" value="Genomic_DNA"/>
</dbReference>
<proteinExistence type="predicted"/>
<dbReference type="GO" id="GO:0006655">
    <property type="term" value="P:phosphatidylglycerol biosynthetic process"/>
    <property type="evidence" value="ECO:0007669"/>
    <property type="project" value="UniProtKB-UniPathway"/>
</dbReference>
<keyword evidence="1 2" id="KW-0812">Transmembrane</keyword>
<evidence type="ECO:0000259" key="3">
    <source>
        <dbReference type="Pfam" id="PF04608"/>
    </source>
</evidence>
<evidence type="ECO:0000256" key="2">
    <source>
        <dbReference type="SAM" id="Phobius"/>
    </source>
</evidence>
<dbReference type="RefSeq" id="WP_073134954.1">
    <property type="nucleotide sequence ID" value="NZ_FQZF01000012.1"/>
</dbReference>
<dbReference type="STRING" id="198092.SAMN02745194_02396"/>
<keyword evidence="1" id="KW-0479">Metal-binding</keyword>
<comment type="function">
    <text evidence="1">Lipid phosphatase which dephosphorylates phosphatidylglycerophosphate (PGP) to phosphatidylglycerol (PG).</text>
</comment>
<dbReference type="GO" id="GO:0008962">
    <property type="term" value="F:phosphatidylglycerophosphatase activity"/>
    <property type="evidence" value="ECO:0007669"/>
    <property type="project" value="UniProtKB-EC"/>
</dbReference>
<name>A0A1M6IN81_9PROT</name>
<feature type="domain" description="YutG/PgpA" evidence="3">
    <location>
        <begin position="7"/>
        <end position="139"/>
    </location>
</feature>
<keyword evidence="1" id="KW-1208">Phospholipid metabolism</keyword>
<dbReference type="InterPro" id="IPR026037">
    <property type="entry name" value="PgpA"/>
</dbReference>
<dbReference type="UniPathway" id="UPA00084">
    <property type="reaction ID" value="UER00504"/>
</dbReference>
<keyword evidence="1" id="KW-1003">Cell membrane</keyword>
<dbReference type="Proteomes" id="UP000184387">
    <property type="component" value="Unassembled WGS sequence"/>
</dbReference>
<dbReference type="CDD" id="cd06971">
    <property type="entry name" value="PgpA"/>
    <property type="match status" value="1"/>
</dbReference>
<protein>
    <recommendedName>
        <fullName evidence="1">Phosphatidylglycerophosphatase A</fullName>
        <ecNumber evidence="1">3.1.3.27</ecNumber>
    </recommendedName>
    <alternativeName>
        <fullName evidence="1">Phosphatidylglycerolphosphate phosphatase A</fullName>
    </alternativeName>
</protein>
<feature type="transmembrane region" description="Helical" evidence="2">
    <location>
        <begin position="118"/>
        <end position="139"/>
    </location>
</feature>
<keyword evidence="5" id="KW-1185">Reference proteome</keyword>